<name>A0A6M4A6F0_9BURK</name>
<feature type="coiled-coil region" evidence="2">
    <location>
        <begin position="134"/>
        <end position="192"/>
    </location>
</feature>
<gene>
    <name evidence="1" type="primary">ubiJ</name>
    <name evidence="4" type="ORF">EJG51_015085</name>
</gene>
<dbReference type="EMBL" id="CP051152">
    <property type="protein sequence ID" value="QJQ06942.1"/>
    <property type="molecule type" value="Genomic_DNA"/>
</dbReference>
<evidence type="ECO:0000259" key="3">
    <source>
        <dbReference type="Pfam" id="PF02036"/>
    </source>
</evidence>
<feature type="domain" description="SCP2" evidence="3">
    <location>
        <begin position="12"/>
        <end position="101"/>
    </location>
</feature>
<evidence type="ECO:0000256" key="2">
    <source>
        <dbReference type="SAM" id="Coils"/>
    </source>
</evidence>
<dbReference type="Pfam" id="PF02036">
    <property type="entry name" value="SCP2"/>
    <property type="match status" value="1"/>
</dbReference>
<keyword evidence="1" id="KW-0963">Cytoplasm</keyword>
<dbReference type="PANTHER" id="PTHR38693">
    <property type="entry name" value="UBIQUINONE BIOSYNTHESIS PROTEIN UBIJ"/>
    <property type="match status" value="1"/>
</dbReference>
<keyword evidence="5" id="KW-1185">Reference proteome</keyword>
<dbReference type="OrthoDB" id="8525483at2"/>
<comment type="function">
    <text evidence="1">Required for ubiquinone (coenzyme Q) biosynthesis. Binds hydrophobic ubiquinone biosynthetic intermediates via its SCP2 domain and is essential for the stability of the Ubi complex. May constitute a docking platform where Ubi enzymes assemble and access their SCP2-bound polyprenyl substrates.</text>
</comment>
<dbReference type="KEGG" id="upi:EJG51_015085"/>
<organism evidence="4 5">
    <name type="scientific">Undibacterium piscinae</name>
    <dbReference type="NCBI Taxonomy" id="2495591"/>
    <lineage>
        <taxon>Bacteria</taxon>
        <taxon>Pseudomonadati</taxon>
        <taxon>Pseudomonadota</taxon>
        <taxon>Betaproteobacteria</taxon>
        <taxon>Burkholderiales</taxon>
        <taxon>Oxalobacteraceae</taxon>
        <taxon>Undibacterium</taxon>
    </lineage>
</organism>
<comment type="similarity">
    <text evidence="1">Belongs to the UbiJ family.</text>
</comment>
<dbReference type="PANTHER" id="PTHR38693:SF1">
    <property type="entry name" value="UBIQUINONE BIOSYNTHESIS ACCESSORY FACTOR UBIJ"/>
    <property type="match status" value="1"/>
</dbReference>
<dbReference type="AlphaFoldDB" id="A0A6M4A6F0"/>
<protein>
    <recommendedName>
        <fullName evidence="1">Ubiquinone biosynthesis accessory factor UbiJ</fullName>
    </recommendedName>
</protein>
<keyword evidence="2" id="KW-0175">Coiled coil</keyword>
<evidence type="ECO:0000313" key="4">
    <source>
        <dbReference type="EMBL" id="QJQ06942.1"/>
    </source>
</evidence>
<dbReference type="Proteomes" id="UP000274350">
    <property type="component" value="Chromosome"/>
</dbReference>
<sequence length="192" mass="21391">MIPLSPTFALFVNHLLAQESWARGKLQKHSGQVACIDVQLFSLKLKVTADGMLEAAAEDATAAVTIRLKPADLPLIAQNRERAFSYVKVDGDADFANTISHLSQNLRWEAEEDLSKLFGDVAAVRMVTGAKSLLETVRQTHQNIQENLAEYFLEENPMLVRPAAVDAFGSEVNKLRDDVERLMKRIAKLERS</sequence>
<comment type="pathway">
    <text evidence="1">Cofactor biosynthesis; ubiquinone biosynthesis.</text>
</comment>
<evidence type="ECO:0000256" key="1">
    <source>
        <dbReference type="HAMAP-Rule" id="MF_02215"/>
    </source>
</evidence>
<evidence type="ECO:0000313" key="5">
    <source>
        <dbReference type="Proteomes" id="UP000274350"/>
    </source>
</evidence>
<reference evidence="4 5" key="1">
    <citation type="journal article" date="2019" name="Int. J. Syst. Evol. Microbiol.">
        <title>Undibacterium piscinae sp. nov., isolated from Korean shiner intestine.</title>
        <authorList>
            <person name="Lee S.Y."/>
            <person name="Kang W."/>
            <person name="Kim P.S."/>
            <person name="Kim H.S."/>
            <person name="Sung H."/>
            <person name="Shin N.R."/>
            <person name="Whon T.W."/>
            <person name="Yun J.H."/>
            <person name="Lee J.Y."/>
            <person name="Lee J.Y."/>
            <person name="Jung M.J."/>
            <person name="Jeong Y.S."/>
            <person name="Tak E.J."/>
            <person name="Han J.E."/>
            <person name="Hyun D.W."/>
            <person name="Kang M.S."/>
            <person name="Lee K.E."/>
            <person name="Lee B.H."/>
            <person name="Bae J.W."/>
        </authorList>
    </citation>
    <scope>NUCLEOTIDE SEQUENCE [LARGE SCALE GENOMIC DNA]</scope>
    <source>
        <strain evidence="4 5">S11R28</strain>
    </source>
</reference>
<keyword evidence="1" id="KW-0831">Ubiquinone biosynthesis</keyword>
<proteinExistence type="inferred from homology"/>
<accession>A0A6M4A6F0</accession>
<dbReference type="GO" id="GO:0005737">
    <property type="term" value="C:cytoplasm"/>
    <property type="evidence" value="ECO:0007669"/>
    <property type="project" value="UniProtKB-SubCell"/>
</dbReference>
<dbReference type="HAMAP" id="MF_02215">
    <property type="entry name" value="UbiJ"/>
    <property type="match status" value="1"/>
</dbReference>
<dbReference type="InterPro" id="IPR003033">
    <property type="entry name" value="SCP2_sterol-bd_dom"/>
</dbReference>
<dbReference type="GO" id="GO:0006744">
    <property type="term" value="P:ubiquinone biosynthetic process"/>
    <property type="evidence" value="ECO:0007669"/>
    <property type="project" value="UniProtKB-UniRule"/>
</dbReference>
<dbReference type="UniPathway" id="UPA00232"/>
<dbReference type="InterPro" id="IPR038989">
    <property type="entry name" value="UbiJ"/>
</dbReference>
<comment type="subcellular location">
    <subcellularLocation>
        <location evidence="1">Cytoplasm</location>
    </subcellularLocation>
</comment>